<proteinExistence type="predicted"/>
<protein>
    <submittedName>
        <fullName evidence="2">SMI1/KNR4 family protein</fullName>
    </submittedName>
</protein>
<keyword evidence="4" id="KW-1185">Reference proteome</keyword>
<evidence type="ECO:0000259" key="1">
    <source>
        <dbReference type="SMART" id="SM00860"/>
    </source>
</evidence>
<sequence length="186" mass="21097">MTDSLVIAAWKRIEAWYEAHGIADYLLPGASASEITELESELGQTLPDEFRESLKRHNGSVDSGWPHGDLLSARRIAENWQILTELLEGGDFSESIPDLEASDRVRLDWWNRHWVPLDDDFGGNGYVMDLAPAPAGSVGQVFFWDHECGPSEPEALSISNYLRLSLERLYEEEEEGKFSKMKYPRP</sequence>
<accession>A0ABW1YE06</accession>
<evidence type="ECO:0000313" key="4">
    <source>
        <dbReference type="Proteomes" id="UP001596297"/>
    </source>
</evidence>
<dbReference type="InterPro" id="IPR037883">
    <property type="entry name" value="Knr4/Smi1-like_sf"/>
</dbReference>
<dbReference type="RefSeq" id="WP_380083715.1">
    <property type="nucleotide sequence ID" value="NZ_JBHSWD010000002.1"/>
</dbReference>
<reference evidence="2" key="1">
    <citation type="journal article" date="2014" name="Int. J. Syst. Evol. Microbiol.">
        <title>Complete genome of a new Firmicutes species belonging to the dominant human colonic microbiota ('Ruminococcus bicirculans') reveals two chromosomes and a selective capacity to utilize plant glucans.</title>
        <authorList>
            <consortium name="NISC Comparative Sequencing Program"/>
            <person name="Wegmann U."/>
            <person name="Louis P."/>
            <person name="Goesmann A."/>
            <person name="Henrissat B."/>
            <person name="Duncan S.H."/>
            <person name="Flint H.J."/>
        </authorList>
    </citation>
    <scope>NUCLEOTIDE SEQUENCE</scope>
    <source>
        <strain evidence="2">NBRC 112440</strain>
    </source>
</reference>
<name>A0ABW1YE06_9DEIO</name>
<dbReference type="EMBL" id="JBHSWD010000002">
    <property type="protein sequence ID" value="MFC6592870.1"/>
    <property type="molecule type" value="Genomic_DNA"/>
</dbReference>
<gene>
    <name evidence="2" type="ORF">ACFP81_11740</name>
    <name evidence="3" type="ORF">ACFP81_13270</name>
</gene>
<dbReference type="Proteomes" id="UP001596297">
    <property type="component" value="Unassembled WGS sequence"/>
</dbReference>
<dbReference type="PANTHER" id="PTHR47432:SF1">
    <property type="entry name" value="CELL WALL ASSEMBLY REGULATOR SMI1"/>
    <property type="match status" value="1"/>
</dbReference>
<organism evidence="2 4">
    <name type="scientific">Deinococcus lacus</name>
    <dbReference type="NCBI Taxonomy" id="392561"/>
    <lineage>
        <taxon>Bacteria</taxon>
        <taxon>Thermotogati</taxon>
        <taxon>Deinococcota</taxon>
        <taxon>Deinococci</taxon>
        <taxon>Deinococcales</taxon>
        <taxon>Deinococcaceae</taxon>
        <taxon>Deinococcus</taxon>
    </lineage>
</organism>
<reference evidence="2" key="3">
    <citation type="submission" date="2024-09" db="EMBL/GenBank/DDBJ databases">
        <authorList>
            <person name="Sun Q."/>
            <person name="Mori K."/>
        </authorList>
    </citation>
    <scope>NUCLEOTIDE SEQUENCE</scope>
    <source>
        <strain evidence="2">NBRC 112440</strain>
    </source>
</reference>
<evidence type="ECO:0000313" key="2">
    <source>
        <dbReference type="EMBL" id="MFC6592597.1"/>
    </source>
</evidence>
<reference evidence="4" key="2">
    <citation type="journal article" date="2019" name="Int. J. Syst. Evol. Microbiol.">
        <title>The Global Catalogue of Microorganisms (GCM) 10K type strain sequencing project: providing services to taxonomists for standard genome sequencing and annotation.</title>
        <authorList>
            <consortium name="The Broad Institute Genomics Platform"/>
            <consortium name="The Broad Institute Genome Sequencing Center for Infectious Disease"/>
            <person name="Wu L."/>
            <person name="Ma J."/>
        </authorList>
    </citation>
    <scope>NUCLEOTIDE SEQUENCE [LARGE SCALE GENOMIC DNA]</scope>
    <source>
        <strain evidence="4">CGMCC 1.15772</strain>
    </source>
</reference>
<evidence type="ECO:0000313" key="3">
    <source>
        <dbReference type="EMBL" id="MFC6592870.1"/>
    </source>
</evidence>
<dbReference type="PANTHER" id="PTHR47432">
    <property type="entry name" value="CELL WALL ASSEMBLY REGULATOR SMI1"/>
    <property type="match status" value="1"/>
</dbReference>
<dbReference type="SUPFAM" id="SSF160631">
    <property type="entry name" value="SMI1/KNR4-like"/>
    <property type="match status" value="1"/>
</dbReference>
<dbReference type="EMBL" id="JBHSWD010000002">
    <property type="protein sequence ID" value="MFC6592597.1"/>
    <property type="molecule type" value="Genomic_DNA"/>
</dbReference>
<comment type="caution">
    <text evidence="2">The sequence shown here is derived from an EMBL/GenBank/DDBJ whole genome shotgun (WGS) entry which is preliminary data.</text>
</comment>
<dbReference type="InterPro" id="IPR051873">
    <property type="entry name" value="KNR4/SMI1_regulator"/>
</dbReference>
<dbReference type="Gene3D" id="3.40.1580.10">
    <property type="entry name" value="SMI1/KNR4-like"/>
    <property type="match status" value="1"/>
</dbReference>
<dbReference type="Pfam" id="PF09346">
    <property type="entry name" value="SMI1_KNR4"/>
    <property type="match status" value="1"/>
</dbReference>
<feature type="domain" description="Knr4/Smi1-like" evidence="1">
    <location>
        <begin position="29"/>
        <end position="164"/>
    </location>
</feature>
<dbReference type="SMART" id="SM00860">
    <property type="entry name" value="SMI1_KNR4"/>
    <property type="match status" value="1"/>
</dbReference>
<dbReference type="InterPro" id="IPR018958">
    <property type="entry name" value="Knr4/Smi1-like_dom"/>
</dbReference>